<gene>
    <name evidence="2" type="ORF">E0Z10_g2825</name>
</gene>
<protein>
    <submittedName>
        <fullName evidence="2">Uncharacterized protein</fullName>
    </submittedName>
</protein>
<dbReference type="PANTHER" id="PTHR35394:SF5">
    <property type="entry name" value="DUF3176 DOMAIN-CONTAINING PROTEIN"/>
    <property type="match status" value="1"/>
</dbReference>
<reference evidence="2 3" key="1">
    <citation type="submission" date="2019-03" db="EMBL/GenBank/DDBJ databases">
        <title>Draft genome sequence of Xylaria hypoxylon DSM 108379, a ubiquitous saprotrophic-parasitic fungi on hardwood.</title>
        <authorList>
            <person name="Buettner E."/>
            <person name="Leonhardt S."/>
            <person name="Gebauer A.M."/>
            <person name="Liers C."/>
            <person name="Hofrichter M."/>
            <person name="Kellner H."/>
        </authorList>
    </citation>
    <scope>NUCLEOTIDE SEQUENCE [LARGE SCALE GENOMIC DNA]</scope>
    <source>
        <strain evidence="2 3">DSM 108379</strain>
    </source>
</reference>
<dbReference type="Proteomes" id="UP000297716">
    <property type="component" value="Unassembled WGS sequence"/>
</dbReference>
<comment type="caution">
    <text evidence="2">The sequence shown here is derived from an EMBL/GenBank/DDBJ whole genome shotgun (WGS) entry which is preliminary data.</text>
</comment>
<evidence type="ECO:0000313" key="2">
    <source>
        <dbReference type="EMBL" id="TGJ85961.1"/>
    </source>
</evidence>
<sequence length="668" mass="74608">MALDNDTRFLHPRADPSALAHEQEMPNQQGRALPDVSKTSTSLSSWWWWWEIAGATLSIFGILLVVVLLLKIDQTTLSSWILPIQPSSLLSVLTTISKTSVLVSITSCMGQLKWRHFSQRPRPLNHLQIFDDASRGPWGSSVMVSRLLFQEHIWAAVATGLAVCNVLALGIDPSAQQLIALEAQEVRVLNNSALVSRAGDYYSRAWDVSDIVSPGNAANLSLALPGVDILNIQERVKMDAKLQALPYNSIDKSPQPFYRCPEPALHCEWDNFSTLGVCGKFRNVTDSVRQNCTTAIFSDDGDFVRYTDGEEPNDSYYQGICDFWLDSPSNGTIDDIGDNHPIDPITLEFWNTPPDKEVRFGDVFYNVAVNTSSTLRSIWMVKVDNFTQSFNGTMYTTFESFISDFYWCHQELEGVTASDSGLKIRSKSTRPWASAEGDRFHNGVPNPDEVAAHSGGNESIGYNSETILPYVYNVQGEPTYRITKSIYGLMQTVVDSILGPKQYWDPHSGGTYGHYDSPNGAHTVSSGTFSSLLLYDDVEAYTNRLADAITAFVLVPKGDNINATMIPGYMIYNEPYFTVRWPWLFVLILEFFLAISLLAVTIFMTRGQPLLKNSIIALLACTLSGWKGEELKIASQETPEQWEEIAKRMVVQFSKDKEGLLRFNNNAP</sequence>
<keyword evidence="1" id="KW-0812">Transmembrane</keyword>
<dbReference type="AlphaFoldDB" id="A0A4Z0Z2I7"/>
<feature type="transmembrane region" description="Helical" evidence="1">
    <location>
        <begin position="581"/>
        <end position="604"/>
    </location>
</feature>
<dbReference type="EMBL" id="SKBN01000036">
    <property type="protein sequence ID" value="TGJ85961.1"/>
    <property type="molecule type" value="Genomic_DNA"/>
</dbReference>
<name>A0A4Z0Z2I7_9PEZI</name>
<keyword evidence="1" id="KW-0472">Membrane</keyword>
<dbReference type="InterPro" id="IPR021514">
    <property type="entry name" value="DUF3176"/>
</dbReference>
<keyword evidence="3" id="KW-1185">Reference proteome</keyword>
<dbReference type="PANTHER" id="PTHR35394">
    <property type="entry name" value="DUF3176 DOMAIN-CONTAINING PROTEIN"/>
    <property type="match status" value="1"/>
</dbReference>
<dbReference type="OrthoDB" id="5376804at2759"/>
<dbReference type="STRING" id="37992.A0A4Z0Z2I7"/>
<organism evidence="2 3">
    <name type="scientific">Xylaria hypoxylon</name>
    <dbReference type="NCBI Taxonomy" id="37992"/>
    <lineage>
        <taxon>Eukaryota</taxon>
        <taxon>Fungi</taxon>
        <taxon>Dikarya</taxon>
        <taxon>Ascomycota</taxon>
        <taxon>Pezizomycotina</taxon>
        <taxon>Sordariomycetes</taxon>
        <taxon>Xylariomycetidae</taxon>
        <taxon>Xylariales</taxon>
        <taxon>Xylariaceae</taxon>
        <taxon>Xylaria</taxon>
    </lineage>
</organism>
<accession>A0A4Z0Z2I7</accession>
<evidence type="ECO:0000256" key="1">
    <source>
        <dbReference type="SAM" id="Phobius"/>
    </source>
</evidence>
<evidence type="ECO:0000313" key="3">
    <source>
        <dbReference type="Proteomes" id="UP000297716"/>
    </source>
</evidence>
<feature type="transmembrane region" description="Helical" evidence="1">
    <location>
        <begin position="47"/>
        <end position="70"/>
    </location>
</feature>
<feature type="transmembrane region" description="Helical" evidence="1">
    <location>
        <begin position="153"/>
        <end position="171"/>
    </location>
</feature>
<keyword evidence="1" id="KW-1133">Transmembrane helix</keyword>
<dbReference type="Pfam" id="PF11374">
    <property type="entry name" value="DUF3176"/>
    <property type="match status" value="1"/>
</dbReference>
<proteinExistence type="predicted"/>